<organism evidence="1 2">
    <name type="scientific">Melastoma candidum</name>
    <dbReference type="NCBI Taxonomy" id="119954"/>
    <lineage>
        <taxon>Eukaryota</taxon>
        <taxon>Viridiplantae</taxon>
        <taxon>Streptophyta</taxon>
        <taxon>Embryophyta</taxon>
        <taxon>Tracheophyta</taxon>
        <taxon>Spermatophyta</taxon>
        <taxon>Magnoliopsida</taxon>
        <taxon>eudicotyledons</taxon>
        <taxon>Gunneridae</taxon>
        <taxon>Pentapetalae</taxon>
        <taxon>rosids</taxon>
        <taxon>malvids</taxon>
        <taxon>Myrtales</taxon>
        <taxon>Melastomataceae</taxon>
        <taxon>Melastomatoideae</taxon>
        <taxon>Melastomateae</taxon>
        <taxon>Melastoma</taxon>
    </lineage>
</organism>
<dbReference type="EMBL" id="CM042890">
    <property type="protein sequence ID" value="KAI4311722.1"/>
    <property type="molecule type" value="Genomic_DNA"/>
</dbReference>
<proteinExistence type="predicted"/>
<gene>
    <name evidence="1" type="ORF">MLD38_036597</name>
</gene>
<reference evidence="2" key="1">
    <citation type="journal article" date="2023" name="Front. Plant Sci.">
        <title>Chromosomal-level genome assembly of Melastoma candidum provides insights into trichome evolution.</title>
        <authorList>
            <person name="Zhong Y."/>
            <person name="Wu W."/>
            <person name="Sun C."/>
            <person name="Zou P."/>
            <person name="Liu Y."/>
            <person name="Dai S."/>
            <person name="Zhou R."/>
        </authorList>
    </citation>
    <scope>NUCLEOTIDE SEQUENCE [LARGE SCALE GENOMIC DNA]</scope>
</reference>
<comment type="caution">
    <text evidence="1">The sequence shown here is derived from an EMBL/GenBank/DDBJ whole genome shotgun (WGS) entry which is preliminary data.</text>
</comment>
<evidence type="ECO:0000313" key="1">
    <source>
        <dbReference type="EMBL" id="KAI4311722.1"/>
    </source>
</evidence>
<name>A0ACB9LKL1_9MYRT</name>
<keyword evidence="2" id="KW-1185">Reference proteome</keyword>
<dbReference type="Proteomes" id="UP001057402">
    <property type="component" value="Chromosome 11"/>
</dbReference>
<evidence type="ECO:0000313" key="2">
    <source>
        <dbReference type="Proteomes" id="UP001057402"/>
    </source>
</evidence>
<accession>A0ACB9LKL1</accession>
<sequence length="67" mass="7773">MHDLIREMGRAIVSSESPGKRSRLWDPKLALNVIKQKQGTFYREGIQAHVQSQVSQPILWSNIKWEV</sequence>
<protein>
    <submittedName>
        <fullName evidence="1">Uncharacterized protein</fullName>
    </submittedName>
</protein>